<dbReference type="GO" id="GO:0008270">
    <property type="term" value="F:zinc ion binding"/>
    <property type="evidence" value="ECO:0007669"/>
    <property type="project" value="TreeGrafter"/>
</dbReference>
<dbReference type="EnsemblPlants" id="AET7Gv20565100.15">
    <property type="protein sequence ID" value="AET7Gv20565100.15"/>
    <property type="gene ID" value="AET7Gv20565100"/>
</dbReference>
<proteinExistence type="predicted"/>
<dbReference type="GO" id="GO:0005829">
    <property type="term" value="C:cytosol"/>
    <property type="evidence" value="ECO:0007669"/>
    <property type="project" value="TreeGrafter"/>
</dbReference>
<name>A0A453RG05_AEGTS</name>
<dbReference type="AlphaFoldDB" id="A0A453RG05"/>
<evidence type="ECO:0000256" key="1">
    <source>
        <dbReference type="ARBA" id="ARBA00022723"/>
    </source>
</evidence>
<accession>A0A453RG05</accession>
<dbReference type="PANTHER" id="PTHR43880:SF59">
    <property type="entry name" value="ALCOHOL DEHYDROGENASE 2"/>
    <property type="match status" value="1"/>
</dbReference>
<keyword evidence="5" id="KW-1185">Reference proteome</keyword>
<dbReference type="GO" id="GO:0046294">
    <property type="term" value="P:formaldehyde catabolic process"/>
    <property type="evidence" value="ECO:0007669"/>
    <property type="project" value="TreeGrafter"/>
</dbReference>
<dbReference type="Proteomes" id="UP000015105">
    <property type="component" value="Chromosome 7D"/>
</dbReference>
<protein>
    <submittedName>
        <fullName evidence="4">Uncharacterized protein</fullName>
    </submittedName>
</protein>
<sequence length="109" mass="12454">MDTYLTFAKKPAKKFCCTDFVNPKDHTKPVHEMTNIGVNRAVDCTCHVDAMIFAFECFHDVCSRYTCSLSILSIDVFSTLSSVMKSECRGGAWLGWWVSHTRRWHSIPT</sequence>
<reference evidence="4" key="5">
    <citation type="journal article" date="2021" name="G3 (Bethesda)">
        <title>Aegilops tauschii genome assembly Aet v5.0 features greater sequence contiguity and improved annotation.</title>
        <authorList>
            <person name="Wang L."/>
            <person name="Zhu T."/>
            <person name="Rodriguez J.C."/>
            <person name="Deal K.R."/>
            <person name="Dubcovsky J."/>
            <person name="McGuire P.E."/>
            <person name="Lux T."/>
            <person name="Spannagl M."/>
            <person name="Mayer K.F.X."/>
            <person name="Baldrich P."/>
            <person name="Meyers B.C."/>
            <person name="Huo N."/>
            <person name="Gu Y.Q."/>
            <person name="Zhou H."/>
            <person name="Devos K.M."/>
            <person name="Bennetzen J.L."/>
            <person name="Unver T."/>
            <person name="Budak H."/>
            <person name="Gulick P.J."/>
            <person name="Galiba G."/>
            <person name="Kalapos B."/>
            <person name="Nelson D.R."/>
            <person name="Li P."/>
            <person name="You F.M."/>
            <person name="Luo M.C."/>
            <person name="Dvorak J."/>
        </authorList>
    </citation>
    <scope>NUCLEOTIDE SEQUENCE [LARGE SCALE GENOMIC DNA]</scope>
    <source>
        <strain evidence="4">cv. AL8/78</strain>
    </source>
</reference>
<keyword evidence="2" id="KW-0862">Zinc</keyword>
<keyword evidence="1" id="KW-0479">Metal-binding</keyword>
<dbReference type="EnsemblPlants" id="AET7Gv20565100.4">
    <property type="protein sequence ID" value="AET7Gv20565100.4"/>
    <property type="gene ID" value="AET7Gv20565100"/>
</dbReference>
<dbReference type="Gene3D" id="3.40.50.720">
    <property type="entry name" value="NAD(P)-binding Rossmann-like Domain"/>
    <property type="match status" value="1"/>
</dbReference>
<comment type="catalytic activity">
    <reaction evidence="3">
        <text>a primary alcohol + NAD(+) = an aldehyde + NADH + H(+)</text>
        <dbReference type="Rhea" id="RHEA:10736"/>
        <dbReference type="ChEBI" id="CHEBI:15378"/>
        <dbReference type="ChEBI" id="CHEBI:15734"/>
        <dbReference type="ChEBI" id="CHEBI:17478"/>
        <dbReference type="ChEBI" id="CHEBI:57540"/>
        <dbReference type="ChEBI" id="CHEBI:57945"/>
        <dbReference type="EC" id="1.1.1.1"/>
    </reaction>
</comment>
<reference evidence="4" key="4">
    <citation type="submission" date="2019-03" db="UniProtKB">
        <authorList>
            <consortium name="EnsemblPlants"/>
        </authorList>
    </citation>
    <scope>IDENTIFICATION</scope>
</reference>
<dbReference type="Gramene" id="AET7Gv20565100.15">
    <property type="protein sequence ID" value="AET7Gv20565100.15"/>
    <property type="gene ID" value="AET7Gv20565100"/>
</dbReference>
<evidence type="ECO:0000313" key="5">
    <source>
        <dbReference type="Proteomes" id="UP000015105"/>
    </source>
</evidence>
<reference evidence="4" key="3">
    <citation type="journal article" date="2017" name="Nature">
        <title>Genome sequence of the progenitor of the wheat D genome Aegilops tauschii.</title>
        <authorList>
            <person name="Luo M.C."/>
            <person name="Gu Y.Q."/>
            <person name="Puiu D."/>
            <person name="Wang H."/>
            <person name="Twardziok S.O."/>
            <person name="Deal K.R."/>
            <person name="Huo N."/>
            <person name="Zhu T."/>
            <person name="Wang L."/>
            <person name="Wang Y."/>
            <person name="McGuire P.E."/>
            <person name="Liu S."/>
            <person name="Long H."/>
            <person name="Ramasamy R.K."/>
            <person name="Rodriguez J.C."/>
            <person name="Van S.L."/>
            <person name="Yuan L."/>
            <person name="Wang Z."/>
            <person name="Xia Z."/>
            <person name="Xiao L."/>
            <person name="Anderson O.D."/>
            <person name="Ouyang S."/>
            <person name="Liang Y."/>
            <person name="Zimin A.V."/>
            <person name="Pertea G."/>
            <person name="Qi P."/>
            <person name="Bennetzen J.L."/>
            <person name="Dai X."/>
            <person name="Dawson M.W."/>
            <person name="Muller H.G."/>
            <person name="Kugler K."/>
            <person name="Rivarola-Duarte L."/>
            <person name="Spannagl M."/>
            <person name="Mayer K.F.X."/>
            <person name="Lu F.H."/>
            <person name="Bevan M.W."/>
            <person name="Leroy P."/>
            <person name="Li P."/>
            <person name="You F.M."/>
            <person name="Sun Q."/>
            <person name="Liu Z."/>
            <person name="Lyons E."/>
            <person name="Wicker T."/>
            <person name="Salzberg S.L."/>
            <person name="Devos K.M."/>
            <person name="Dvorak J."/>
        </authorList>
    </citation>
    <scope>NUCLEOTIDE SEQUENCE [LARGE SCALE GENOMIC DNA]</scope>
    <source>
        <strain evidence="4">cv. AL8/78</strain>
    </source>
</reference>
<dbReference type="Gramene" id="AET7Gv20565100.4">
    <property type="protein sequence ID" value="AET7Gv20565100.4"/>
    <property type="gene ID" value="AET7Gv20565100"/>
</dbReference>
<dbReference type="PANTHER" id="PTHR43880">
    <property type="entry name" value="ALCOHOL DEHYDROGENASE"/>
    <property type="match status" value="1"/>
</dbReference>
<dbReference type="GO" id="GO:0051903">
    <property type="term" value="F:S-(hydroxymethyl)glutathione dehydrogenase [NAD(P)+] activity"/>
    <property type="evidence" value="ECO:0007669"/>
    <property type="project" value="TreeGrafter"/>
</dbReference>
<reference evidence="5" key="1">
    <citation type="journal article" date="2014" name="Science">
        <title>Ancient hybridizations among the ancestral genomes of bread wheat.</title>
        <authorList>
            <consortium name="International Wheat Genome Sequencing Consortium,"/>
            <person name="Marcussen T."/>
            <person name="Sandve S.R."/>
            <person name="Heier L."/>
            <person name="Spannagl M."/>
            <person name="Pfeifer M."/>
            <person name="Jakobsen K.S."/>
            <person name="Wulff B.B."/>
            <person name="Steuernagel B."/>
            <person name="Mayer K.F."/>
            <person name="Olsen O.A."/>
        </authorList>
    </citation>
    <scope>NUCLEOTIDE SEQUENCE [LARGE SCALE GENOMIC DNA]</scope>
    <source>
        <strain evidence="5">cv. AL8/78</strain>
    </source>
</reference>
<evidence type="ECO:0000256" key="2">
    <source>
        <dbReference type="ARBA" id="ARBA00022833"/>
    </source>
</evidence>
<dbReference type="GO" id="GO:0004022">
    <property type="term" value="F:alcohol dehydrogenase (NAD+) activity"/>
    <property type="evidence" value="ECO:0007669"/>
    <property type="project" value="UniProtKB-EC"/>
</dbReference>
<evidence type="ECO:0000313" key="4">
    <source>
        <dbReference type="EnsemblPlants" id="AET7Gv20565100.4"/>
    </source>
</evidence>
<evidence type="ECO:0000256" key="3">
    <source>
        <dbReference type="ARBA" id="ARBA00049243"/>
    </source>
</evidence>
<organism evidence="4 5">
    <name type="scientific">Aegilops tauschii subsp. strangulata</name>
    <name type="common">Goatgrass</name>
    <dbReference type="NCBI Taxonomy" id="200361"/>
    <lineage>
        <taxon>Eukaryota</taxon>
        <taxon>Viridiplantae</taxon>
        <taxon>Streptophyta</taxon>
        <taxon>Embryophyta</taxon>
        <taxon>Tracheophyta</taxon>
        <taxon>Spermatophyta</taxon>
        <taxon>Magnoliopsida</taxon>
        <taxon>Liliopsida</taxon>
        <taxon>Poales</taxon>
        <taxon>Poaceae</taxon>
        <taxon>BOP clade</taxon>
        <taxon>Pooideae</taxon>
        <taxon>Triticodae</taxon>
        <taxon>Triticeae</taxon>
        <taxon>Triticinae</taxon>
        <taxon>Aegilops</taxon>
    </lineage>
</organism>
<reference evidence="5" key="2">
    <citation type="journal article" date="2017" name="Nat. Plants">
        <title>The Aegilops tauschii genome reveals multiple impacts of transposons.</title>
        <authorList>
            <person name="Zhao G."/>
            <person name="Zou C."/>
            <person name="Li K."/>
            <person name="Wang K."/>
            <person name="Li T."/>
            <person name="Gao L."/>
            <person name="Zhang X."/>
            <person name="Wang H."/>
            <person name="Yang Z."/>
            <person name="Liu X."/>
            <person name="Jiang W."/>
            <person name="Mao L."/>
            <person name="Kong X."/>
            <person name="Jiao Y."/>
            <person name="Jia J."/>
        </authorList>
    </citation>
    <scope>NUCLEOTIDE SEQUENCE [LARGE SCALE GENOMIC DNA]</scope>
    <source>
        <strain evidence="5">cv. AL8/78</strain>
    </source>
</reference>